<sequence length="275" mass="31538">MGVIDVLMDLKKSGSSIKDIFSSRLEILLDEFQLQKKDLAKEIGVSAVAITKYTKGLTLPSFEVLVSIANYFNVSADYLIGLVNEPVSEHDYVYFAPIGKLNYSFKISDSETLEGRLDYIFGLTVWNMELPKDETALNQFLCFKFSDNADNQRLYDCLFLTDELNVGYFLYKMSSQLGLPFMDEYQGVRSKKSQYLANLLVWNELGIKPPVGQMPLTEPQYLATLPIPTANEHIRLNYTFTSGAMPHLQAWMAMSNQERRNLLMSRLRRIKRNYN</sequence>
<name>A0A133S274_9FIRM</name>
<evidence type="ECO:0000313" key="3">
    <source>
        <dbReference type="Proteomes" id="UP000070226"/>
    </source>
</evidence>
<dbReference type="SMART" id="SM00530">
    <property type="entry name" value="HTH_XRE"/>
    <property type="match status" value="1"/>
</dbReference>
<gene>
    <name evidence="2" type="ORF">HMPREF3233_01642</name>
</gene>
<dbReference type="Proteomes" id="UP000070226">
    <property type="component" value="Unassembled WGS sequence"/>
</dbReference>
<dbReference type="PATRIC" id="fig|39777.7.peg.1608"/>
<dbReference type="Gene3D" id="1.10.260.40">
    <property type="entry name" value="lambda repressor-like DNA-binding domains"/>
    <property type="match status" value="1"/>
</dbReference>
<organism evidence="2">
    <name type="scientific">Veillonella atypica</name>
    <dbReference type="NCBI Taxonomy" id="39777"/>
    <lineage>
        <taxon>Bacteria</taxon>
        <taxon>Bacillati</taxon>
        <taxon>Bacillota</taxon>
        <taxon>Negativicutes</taxon>
        <taxon>Veillonellales</taxon>
        <taxon>Veillonellaceae</taxon>
        <taxon>Veillonella</taxon>
    </lineage>
</organism>
<dbReference type="GO" id="GO:0003677">
    <property type="term" value="F:DNA binding"/>
    <property type="evidence" value="ECO:0007669"/>
    <property type="project" value="UniProtKB-KW"/>
</dbReference>
<dbReference type="InterPro" id="IPR010982">
    <property type="entry name" value="Lambda_DNA-bd_dom_sf"/>
</dbReference>
<dbReference type="CDD" id="cd00093">
    <property type="entry name" value="HTH_XRE"/>
    <property type="match status" value="1"/>
</dbReference>
<dbReference type="InterPro" id="IPR001387">
    <property type="entry name" value="Cro/C1-type_HTH"/>
</dbReference>
<dbReference type="Pfam" id="PF01381">
    <property type="entry name" value="HTH_3"/>
    <property type="match status" value="1"/>
</dbReference>
<keyword evidence="2" id="KW-0238">DNA-binding</keyword>
<proteinExistence type="predicted"/>
<dbReference type="RefSeq" id="WP_060807851.1">
    <property type="nucleotide sequence ID" value="NZ_KQ958120.1"/>
</dbReference>
<dbReference type="EMBL" id="LRQT01000093">
    <property type="protein sequence ID" value="KXA62407.1"/>
    <property type="molecule type" value="Genomic_DNA"/>
</dbReference>
<evidence type="ECO:0000313" key="2">
    <source>
        <dbReference type="EMBL" id="KXA62407.1"/>
    </source>
</evidence>
<reference evidence="2 3" key="1">
    <citation type="submission" date="2016-01" db="EMBL/GenBank/DDBJ databases">
        <authorList>
            <person name="Oliw E.H."/>
        </authorList>
    </citation>
    <scope>NUCLEOTIDE SEQUENCE [LARGE SCALE GENOMIC DNA]</scope>
    <source>
        <strain evidence="2 3">CMW7756B</strain>
    </source>
</reference>
<accession>A0A133S274</accession>
<evidence type="ECO:0000259" key="1">
    <source>
        <dbReference type="PROSITE" id="PS50943"/>
    </source>
</evidence>
<protein>
    <submittedName>
        <fullName evidence="2">DNA-binding helix-turn-helix protein</fullName>
    </submittedName>
</protein>
<dbReference type="SUPFAM" id="SSF47413">
    <property type="entry name" value="lambda repressor-like DNA-binding domains"/>
    <property type="match status" value="1"/>
</dbReference>
<feature type="domain" description="HTH cro/C1-type" evidence="1">
    <location>
        <begin position="25"/>
        <end position="79"/>
    </location>
</feature>
<dbReference type="PROSITE" id="PS50943">
    <property type="entry name" value="HTH_CROC1"/>
    <property type="match status" value="1"/>
</dbReference>
<comment type="caution">
    <text evidence="2">The sequence shown here is derived from an EMBL/GenBank/DDBJ whole genome shotgun (WGS) entry which is preliminary data.</text>
</comment>
<dbReference type="AlphaFoldDB" id="A0A133S274"/>